<gene>
    <name evidence="1" type="ORF">SRO942_LOCUS51356</name>
</gene>
<evidence type="ECO:0000313" key="1">
    <source>
        <dbReference type="EMBL" id="CAF4697716.1"/>
    </source>
</evidence>
<comment type="caution">
    <text evidence="1">The sequence shown here is derived from an EMBL/GenBank/DDBJ whole genome shotgun (WGS) entry which is preliminary data.</text>
</comment>
<reference evidence="1" key="1">
    <citation type="submission" date="2021-02" db="EMBL/GenBank/DDBJ databases">
        <authorList>
            <person name="Nowell W R."/>
        </authorList>
    </citation>
    <scope>NUCLEOTIDE SEQUENCE</scope>
</reference>
<accession>A0A8S3AN48</accession>
<dbReference type="Proteomes" id="UP000681722">
    <property type="component" value="Unassembled WGS sequence"/>
</dbReference>
<dbReference type="EMBL" id="CAJOBC010161050">
    <property type="protein sequence ID" value="CAF4697716.1"/>
    <property type="molecule type" value="Genomic_DNA"/>
</dbReference>
<feature type="non-terminal residue" evidence="1">
    <location>
        <position position="1"/>
    </location>
</feature>
<proteinExistence type="predicted"/>
<organism evidence="1 2">
    <name type="scientific">Didymodactylos carnosus</name>
    <dbReference type="NCBI Taxonomy" id="1234261"/>
    <lineage>
        <taxon>Eukaryota</taxon>
        <taxon>Metazoa</taxon>
        <taxon>Spiralia</taxon>
        <taxon>Gnathifera</taxon>
        <taxon>Rotifera</taxon>
        <taxon>Eurotatoria</taxon>
        <taxon>Bdelloidea</taxon>
        <taxon>Philodinida</taxon>
        <taxon>Philodinidae</taxon>
        <taxon>Didymodactylos</taxon>
    </lineage>
</organism>
<name>A0A8S3AN48_9BILA</name>
<protein>
    <submittedName>
        <fullName evidence="1">Uncharacterized protein</fullName>
    </submittedName>
</protein>
<sequence>ILLFYTGLVKRLSYHTADEDIRKKVIETVKTQYHRFNAEIGYTSVYSIGTKYEIKQVIKLHKTSTLEEITEIHNRIEFELKKILDIDEIIWKVSILERV</sequence>
<evidence type="ECO:0000313" key="2">
    <source>
        <dbReference type="Proteomes" id="UP000681722"/>
    </source>
</evidence>
<dbReference type="AlphaFoldDB" id="A0A8S3AN48"/>